<protein>
    <submittedName>
        <fullName evidence="2">Uncharacterized protein</fullName>
    </submittedName>
</protein>
<accession>A0A2H4PEY6</accession>
<dbReference type="Pfam" id="PF24596">
    <property type="entry name" value="DUF7620"/>
    <property type="match status" value="1"/>
</dbReference>
<dbReference type="InterPro" id="IPR056037">
    <property type="entry name" value="DUF7620"/>
</dbReference>
<keyword evidence="1" id="KW-0175">Coiled coil</keyword>
<dbReference type="Proteomes" id="UP000240944">
    <property type="component" value="Segment"/>
</dbReference>
<keyword evidence="3" id="KW-1185">Reference proteome</keyword>
<evidence type="ECO:0000313" key="2">
    <source>
        <dbReference type="EMBL" id="ATW60796.1"/>
    </source>
</evidence>
<evidence type="ECO:0000313" key="3">
    <source>
        <dbReference type="Proteomes" id="UP000240944"/>
    </source>
</evidence>
<evidence type="ECO:0000256" key="1">
    <source>
        <dbReference type="SAM" id="Coils"/>
    </source>
</evidence>
<proteinExistence type="predicted"/>
<gene>
    <name evidence="2" type="ORF">SEA_BENTHERDUNTHAT_26</name>
</gene>
<dbReference type="EMBL" id="MG099939">
    <property type="protein sequence ID" value="ATW60796.1"/>
    <property type="molecule type" value="Genomic_DNA"/>
</dbReference>
<organism evidence="2 3">
    <name type="scientific">Gordonia phage BENtherdunthat</name>
    <dbReference type="NCBI Taxonomy" id="2047830"/>
    <lineage>
        <taxon>Viruses</taxon>
        <taxon>Duplodnaviria</taxon>
        <taxon>Heunggongvirae</taxon>
        <taxon>Uroviricota</taxon>
        <taxon>Caudoviricetes</taxon>
        <taxon>Langleyhallvirinae</taxon>
        <taxon>Getalongvirus</taxon>
        <taxon>Getalongvirus bentherdunthat</taxon>
    </lineage>
</organism>
<reference evidence="3" key="1">
    <citation type="submission" date="2017-10" db="EMBL/GenBank/DDBJ databases">
        <authorList>
            <person name="Banno H."/>
            <person name="Chua N.-H."/>
        </authorList>
    </citation>
    <scope>NUCLEOTIDE SEQUENCE [LARGE SCALE GENOMIC DNA]</scope>
</reference>
<feature type="coiled-coil region" evidence="1">
    <location>
        <begin position="9"/>
        <end position="36"/>
    </location>
</feature>
<name>A0A2H4PEY6_9CAUD</name>
<sequence length="67" mass="7957">MRWPWQREIDRARQEAQQARQAKEAAAVQLRDVESTINESLETVQRLRSHLERNGWTELLQDAWGRG</sequence>